<keyword evidence="3" id="KW-1185">Reference proteome</keyword>
<dbReference type="GO" id="GO:0031593">
    <property type="term" value="F:polyubiquitin modification-dependent protein binding"/>
    <property type="evidence" value="ECO:0007669"/>
    <property type="project" value="TreeGrafter"/>
</dbReference>
<organism evidence="2 3">
    <name type="scientific">Tetrabaena socialis</name>
    <dbReference type="NCBI Taxonomy" id="47790"/>
    <lineage>
        <taxon>Eukaryota</taxon>
        <taxon>Viridiplantae</taxon>
        <taxon>Chlorophyta</taxon>
        <taxon>core chlorophytes</taxon>
        <taxon>Chlorophyceae</taxon>
        <taxon>CS clade</taxon>
        <taxon>Chlamydomonadales</taxon>
        <taxon>Tetrabaenaceae</taxon>
        <taxon>Tetrabaena</taxon>
    </lineage>
</organism>
<dbReference type="Proteomes" id="UP000236333">
    <property type="component" value="Unassembled WGS sequence"/>
</dbReference>
<dbReference type="OrthoDB" id="5236983at2759"/>
<dbReference type="InterPro" id="IPR044245">
    <property type="entry name" value="Spartan"/>
</dbReference>
<evidence type="ECO:0000256" key="1">
    <source>
        <dbReference type="SAM" id="MobiDB-lite"/>
    </source>
</evidence>
<evidence type="ECO:0000313" key="2">
    <source>
        <dbReference type="EMBL" id="PNH08239.1"/>
    </source>
</evidence>
<protein>
    <submittedName>
        <fullName evidence="2">Uncharacterized protein</fullName>
    </submittedName>
</protein>
<dbReference type="PANTHER" id="PTHR21220:SF0">
    <property type="entry name" value="DNA-DEPENDENT METALLOPROTEASE SPRTN"/>
    <property type="match status" value="1"/>
</dbReference>
<name>A0A2J8A6T6_9CHLO</name>
<dbReference type="GO" id="GO:0005634">
    <property type="term" value="C:nucleus"/>
    <property type="evidence" value="ECO:0007669"/>
    <property type="project" value="TreeGrafter"/>
</dbReference>
<gene>
    <name evidence="2" type="ORF">TSOC_005242</name>
</gene>
<dbReference type="PANTHER" id="PTHR21220">
    <property type="entry name" value="DNA-DEPENDENT METALLOPROTEASE SPRTN"/>
    <property type="match status" value="1"/>
</dbReference>
<dbReference type="GO" id="GO:0003697">
    <property type="term" value="F:single-stranded DNA binding"/>
    <property type="evidence" value="ECO:0007669"/>
    <property type="project" value="InterPro"/>
</dbReference>
<dbReference type="GO" id="GO:0004222">
    <property type="term" value="F:metalloendopeptidase activity"/>
    <property type="evidence" value="ECO:0007669"/>
    <property type="project" value="InterPro"/>
</dbReference>
<dbReference type="GO" id="GO:0006974">
    <property type="term" value="P:DNA damage response"/>
    <property type="evidence" value="ECO:0007669"/>
    <property type="project" value="InterPro"/>
</dbReference>
<evidence type="ECO:0000313" key="3">
    <source>
        <dbReference type="Proteomes" id="UP000236333"/>
    </source>
</evidence>
<dbReference type="AlphaFoldDB" id="A0A2J8A6T6"/>
<sequence length="66" mass="7585">MALMTKINESTIPDQERPPGGYKITTTHSMTGEVENYRTHWWECPRCKHVIKRAMNRPPQAADCIG</sequence>
<proteinExistence type="predicted"/>
<comment type="caution">
    <text evidence="2">The sequence shown here is derived from an EMBL/GenBank/DDBJ whole genome shotgun (WGS) entry which is preliminary data.</text>
</comment>
<accession>A0A2J8A6T6</accession>
<reference evidence="2 3" key="1">
    <citation type="journal article" date="2017" name="Mol. Biol. Evol.">
        <title>The 4-celled Tetrabaena socialis nuclear genome reveals the essential components for genetic control of cell number at the origin of multicellularity in the volvocine lineage.</title>
        <authorList>
            <person name="Featherston J."/>
            <person name="Arakaki Y."/>
            <person name="Hanschen E.R."/>
            <person name="Ferris P.J."/>
            <person name="Michod R.E."/>
            <person name="Olson B.J.S.C."/>
            <person name="Nozaki H."/>
            <person name="Durand P.M."/>
        </authorList>
    </citation>
    <scope>NUCLEOTIDE SEQUENCE [LARGE SCALE GENOMIC DNA]</scope>
    <source>
        <strain evidence="2 3">NIES-571</strain>
    </source>
</reference>
<feature type="region of interest" description="Disordered" evidence="1">
    <location>
        <begin position="1"/>
        <end position="27"/>
    </location>
</feature>
<dbReference type="EMBL" id="PGGS01000138">
    <property type="protein sequence ID" value="PNH08239.1"/>
    <property type="molecule type" value="Genomic_DNA"/>
</dbReference>